<evidence type="ECO:0000256" key="12">
    <source>
        <dbReference type="RuleBase" id="RU003357"/>
    </source>
</evidence>
<dbReference type="PROSITE" id="PS52016">
    <property type="entry name" value="TONB_DEPENDENT_REC_3"/>
    <property type="match status" value="1"/>
</dbReference>
<evidence type="ECO:0000256" key="5">
    <source>
        <dbReference type="ARBA" id="ARBA00022692"/>
    </source>
</evidence>
<organism evidence="17 18">
    <name type="scientific">Reichenbachiella agariperforans</name>
    <dbReference type="NCBI Taxonomy" id="156994"/>
    <lineage>
        <taxon>Bacteria</taxon>
        <taxon>Pseudomonadati</taxon>
        <taxon>Bacteroidota</taxon>
        <taxon>Cytophagia</taxon>
        <taxon>Cytophagales</taxon>
        <taxon>Reichenbachiellaceae</taxon>
        <taxon>Reichenbachiella</taxon>
    </lineage>
</organism>
<dbReference type="EMBL" id="FRAA01000001">
    <property type="protein sequence ID" value="SHJ60369.1"/>
    <property type="molecule type" value="Genomic_DNA"/>
</dbReference>
<comment type="similarity">
    <text evidence="11 12">Belongs to the TonB-dependent receptor family.</text>
</comment>
<dbReference type="GO" id="GO:0006826">
    <property type="term" value="P:iron ion transport"/>
    <property type="evidence" value="ECO:0007669"/>
    <property type="project" value="UniProtKB-KW"/>
</dbReference>
<dbReference type="Proteomes" id="UP000184474">
    <property type="component" value="Unassembled WGS sequence"/>
</dbReference>
<evidence type="ECO:0000256" key="4">
    <source>
        <dbReference type="ARBA" id="ARBA00022496"/>
    </source>
</evidence>
<dbReference type="SUPFAM" id="SSF56935">
    <property type="entry name" value="Porins"/>
    <property type="match status" value="1"/>
</dbReference>
<feature type="chain" id="PRO_5011957635" evidence="14">
    <location>
        <begin position="22"/>
        <end position="1032"/>
    </location>
</feature>
<dbReference type="InterPro" id="IPR012910">
    <property type="entry name" value="Plug_dom"/>
</dbReference>
<dbReference type="Gene3D" id="2.60.40.1120">
    <property type="entry name" value="Carboxypeptidase-like, regulatory domain"/>
    <property type="match status" value="1"/>
</dbReference>
<dbReference type="RefSeq" id="WP_073119335.1">
    <property type="nucleotide sequence ID" value="NZ_FRAA01000001.1"/>
</dbReference>
<dbReference type="Pfam" id="PF13715">
    <property type="entry name" value="CarbopepD_reg_2"/>
    <property type="match status" value="1"/>
</dbReference>
<keyword evidence="5 11" id="KW-0812">Transmembrane</keyword>
<evidence type="ECO:0000259" key="15">
    <source>
        <dbReference type="Pfam" id="PF00593"/>
    </source>
</evidence>
<dbReference type="InterPro" id="IPR037066">
    <property type="entry name" value="Plug_dom_sf"/>
</dbReference>
<dbReference type="NCBIfam" id="TIGR04056">
    <property type="entry name" value="OMP_RagA_SusC"/>
    <property type="match status" value="1"/>
</dbReference>
<evidence type="ECO:0000256" key="9">
    <source>
        <dbReference type="ARBA" id="ARBA00023136"/>
    </source>
</evidence>
<keyword evidence="10 11" id="KW-0998">Cell outer membrane</keyword>
<keyword evidence="9 11" id="KW-0472">Membrane</keyword>
<dbReference type="InterPro" id="IPR023997">
    <property type="entry name" value="TonB-dep_OMP_SusC/RagA_CS"/>
</dbReference>
<sequence length="1032" mass="112023">MLRVFTLLTLFFAVVVSGAYAQQTVSGKVFGELNDPLPGVSVVIAGTTQGTITDLNGEYKISVDGDSPSLMFSFIGYENQSVEVGGRSVVDITMVTDVKSLDEVVVTAFGVEQKKKALGYAVQQLDSKELMESQQSNVVNALQGRVAGVQINSSSGQPGSGSSIIIRGITSLNPSANNQPLIVVDGIVMSNATDVPDILPSSGSNAANSAEQGSSTNRMADINPNDIESLNVLKGAAAAALYGVRAANGAIIITTKSGKAGKTVVNFSATQGWDVLGNRPELQEKYREGRYGRLRFNSDGSPLRFQTQGPKVREGTEIYDNIENFFETGRRQEYNISAQGGTEQARFFTSIGRLDQSGITPESDWARTTFRLRGDITASDKLTIRSAISYTNSGGNKALSGDKSIMSSMSYMTNSFDVTDYINPDGSMKDYSDGIIDNPLYLAKYAKYTDDVNRISGNVGFNYKITPWLSADYTIGLDQYNDNRNRFMPPGLDGTSQTGGFIVDANIGRREINSNFLLTATVDLTEDLNASLTLGQQVIDINSRSTTRRGEGFLFSDFNDIDNTSNLFGSDNKSQYRQVGFFFDAKANYKGIVYLGVTGRNDISSSLSEENNSYFYPAVNLGLIFSEFLSSNQILSYGKVRASWAQVGKDAAPHLIGFTYSGASGFPFDGANGFRKSSVAGDVNLKPETTTSFEIGTDLRFINNRLSLDATYYVQNSTNMITNVPLSNSTGLSRYTTNAGEIENKGIELMLNAEVIKTSAFTWDMNMNWSKNEATVISVADGIDEIEVYNEGKSEIIYKLVPGGKVGDLYGNTMARTEDGQVIIGSDGFPQRATDPETGALAISKIGNAIPDFIAGWNNRISYKGISLSALLEWRKGGDVMDMALINGQRNGIWKDTERRFEDVIFAGVKNVGTAESPVYEDNDIVARLDDGGNTYRASWLAYVGENTLQDASWLRLRTVTLGYQLPSTLINKVGLTSARITFTGNNLFVNTPYKGYDPESNYFGSGSNIVGFTGMTVPGTKSYLVTLNLKF</sequence>
<dbReference type="AlphaFoldDB" id="A0A1M6KN43"/>
<dbReference type="InterPro" id="IPR000531">
    <property type="entry name" value="Beta-barrel_TonB"/>
</dbReference>
<feature type="region of interest" description="Disordered" evidence="13">
    <location>
        <begin position="198"/>
        <end position="222"/>
    </location>
</feature>
<keyword evidence="18" id="KW-1185">Reference proteome</keyword>
<dbReference type="InterPro" id="IPR039426">
    <property type="entry name" value="TonB-dep_rcpt-like"/>
</dbReference>
<feature type="domain" description="TonB-dependent receptor plug" evidence="16">
    <location>
        <begin position="115"/>
        <end position="250"/>
    </location>
</feature>
<dbReference type="NCBIfam" id="TIGR04057">
    <property type="entry name" value="SusC_RagA_signa"/>
    <property type="match status" value="1"/>
</dbReference>
<dbReference type="PANTHER" id="PTHR32552:SF81">
    <property type="entry name" value="TONB-DEPENDENT OUTER MEMBRANE RECEPTOR"/>
    <property type="match status" value="1"/>
</dbReference>
<evidence type="ECO:0000256" key="10">
    <source>
        <dbReference type="ARBA" id="ARBA00023237"/>
    </source>
</evidence>
<name>A0A1M6KN43_REIAG</name>
<feature type="compositionally biased region" description="Polar residues" evidence="13">
    <location>
        <begin position="201"/>
        <end position="218"/>
    </location>
</feature>
<evidence type="ECO:0000313" key="17">
    <source>
        <dbReference type="EMBL" id="SHJ60369.1"/>
    </source>
</evidence>
<keyword evidence="2 11" id="KW-0813">Transport</keyword>
<protein>
    <submittedName>
        <fullName evidence="17">TonB-linked outer membrane protein, SusC/RagA family</fullName>
    </submittedName>
</protein>
<dbReference type="Pfam" id="PF00593">
    <property type="entry name" value="TonB_dep_Rec_b-barrel"/>
    <property type="match status" value="1"/>
</dbReference>
<evidence type="ECO:0000256" key="6">
    <source>
        <dbReference type="ARBA" id="ARBA00023004"/>
    </source>
</evidence>
<feature type="signal peptide" evidence="14">
    <location>
        <begin position="1"/>
        <end position="21"/>
    </location>
</feature>
<dbReference type="STRING" id="156994.SAMN04488028_101642"/>
<evidence type="ECO:0000259" key="16">
    <source>
        <dbReference type="Pfam" id="PF07715"/>
    </source>
</evidence>
<dbReference type="GO" id="GO:0009279">
    <property type="term" value="C:cell outer membrane"/>
    <property type="evidence" value="ECO:0007669"/>
    <property type="project" value="UniProtKB-SubCell"/>
</dbReference>
<keyword evidence="3 11" id="KW-1134">Transmembrane beta strand</keyword>
<keyword evidence="6" id="KW-0408">Iron</keyword>
<reference evidence="18" key="1">
    <citation type="submission" date="2016-11" db="EMBL/GenBank/DDBJ databases">
        <authorList>
            <person name="Varghese N."/>
            <person name="Submissions S."/>
        </authorList>
    </citation>
    <scope>NUCLEOTIDE SEQUENCE [LARGE SCALE GENOMIC DNA]</scope>
    <source>
        <strain evidence="18">DSM 26134</strain>
    </source>
</reference>
<dbReference type="InterPro" id="IPR036942">
    <property type="entry name" value="Beta-barrel_TonB_sf"/>
</dbReference>
<feature type="domain" description="TonB-dependent receptor-like beta-barrel" evidence="15">
    <location>
        <begin position="416"/>
        <end position="769"/>
    </location>
</feature>
<gene>
    <name evidence="17" type="ORF">SAMN04488028_101642</name>
</gene>
<dbReference type="InterPro" id="IPR023996">
    <property type="entry name" value="TonB-dep_OMP_SusC/RagA"/>
</dbReference>
<dbReference type="Gene3D" id="2.170.130.10">
    <property type="entry name" value="TonB-dependent receptor, plug domain"/>
    <property type="match status" value="1"/>
</dbReference>
<keyword evidence="4" id="KW-0410">Iron transport</keyword>
<comment type="subcellular location">
    <subcellularLocation>
        <location evidence="1 11">Cell outer membrane</location>
        <topology evidence="1 11">Multi-pass membrane protein</topology>
    </subcellularLocation>
</comment>
<dbReference type="InterPro" id="IPR008969">
    <property type="entry name" value="CarboxyPept-like_regulatory"/>
</dbReference>
<evidence type="ECO:0000256" key="11">
    <source>
        <dbReference type="PROSITE-ProRule" id="PRU01360"/>
    </source>
</evidence>
<keyword evidence="7" id="KW-0406">Ion transport</keyword>
<dbReference type="PANTHER" id="PTHR32552">
    <property type="entry name" value="FERRICHROME IRON RECEPTOR-RELATED"/>
    <property type="match status" value="1"/>
</dbReference>
<evidence type="ECO:0000256" key="3">
    <source>
        <dbReference type="ARBA" id="ARBA00022452"/>
    </source>
</evidence>
<evidence type="ECO:0000256" key="14">
    <source>
        <dbReference type="SAM" id="SignalP"/>
    </source>
</evidence>
<evidence type="ECO:0000313" key="18">
    <source>
        <dbReference type="Proteomes" id="UP000184474"/>
    </source>
</evidence>
<accession>A0A1M6KN43</accession>
<dbReference type="Pfam" id="PF07715">
    <property type="entry name" value="Plug"/>
    <property type="match status" value="1"/>
</dbReference>
<evidence type="ECO:0000256" key="2">
    <source>
        <dbReference type="ARBA" id="ARBA00022448"/>
    </source>
</evidence>
<evidence type="ECO:0000256" key="8">
    <source>
        <dbReference type="ARBA" id="ARBA00023077"/>
    </source>
</evidence>
<evidence type="ECO:0000256" key="1">
    <source>
        <dbReference type="ARBA" id="ARBA00004571"/>
    </source>
</evidence>
<dbReference type="SUPFAM" id="SSF49464">
    <property type="entry name" value="Carboxypeptidase regulatory domain-like"/>
    <property type="match status" value="1"/>
</dbReference>
<keyword evidence="8 12" id="KW-0798">TonB box</keyword>
<evidence type="ECO:0000256" key="7">
    <source>
        <dbReference type="ARBA" id="ARBA00023065"/>
    </source>
</evidence>
<keyword evidence="14" id="KW-0732">Signal</keyword>
<evidence type="ECO:0000256" key="13">
    <source>
        <dbReference type="SAM" id="MobiDB-lite"/>
    </source>
</evidence>
<proteinExistence type="inferred from homology"/>
<dbReference type="Gene3D" id="2.40.170.20">
    <property type="entry name" value="TonB-dependent receptor, beta-barrel domain"/>
    <property type="match status" value="1"/>
</dbReference>